<dbReference type="Gene3D" id="3.40.50.300">
    <property type="entry name" value="P-loop containing nucleotide triphosphate hydrolases"/>
    <property type="match status" value="1"/>
</dbReference>
<dbReference type="AlphaFoldDB" id="A0A0L0TDJ0"/>
<name>A0A0L0TDJ0_ALLM3</name>
<reference evidence="1 2" key="1">
    <citation type="submission" date="2009-11" db="EMBL/GenBank/DDBJ databases">
        <title>Annotation of Allomyces macrogynus ATCC 38327.</title>
        <authorList>
            <consortium name="The Broad Institute Genome Sequencing Platform"/>
            <person name="Russ C."/>
            <person name="Cuomo C."/>
            <person name="Burger G."/>
            <person name="Gray M.W."/>
            <person name="Holland P.W.H."/>
            <person name="King N."/>
            <person name="Lang F.B.F."/>
            <person name="Roger A.J."/>
            <person name="Ruiz-Trillo I."/>
            <person name="Young S.K."/>
            <person name="Zeng Q."/>
            <person name="Gargeya S."/>
            <person name="Fitzgerald M."/>
            <person name="Haas B."/>
            <person name="Abouelleil A."/>
            <person name="Alvarado L."/>
            <person name="Arachchi H.M."/>
            <person name="Berlin A."/>
            <person name="Chapman S.B."/>
            <person name="Gearin G."/>
            <person name="Goldberg J."/>
            <person name="Griggs A."/>
            <person name="Gujja S."/>
            <person name="Hansen M."/>
            <person name="Heiman D."/>
            <person name="Howarth C."/>
            <person name="Larimer J."/>
            <person name="Lui A."/>
            <person name="MacDonald P.J.P."/>
            <person name="McCowen C."/>
            <person name="Montmayeur A."/>
            <person name="Murphy C."/>
            <person name="Neiman D."/>
            <person name="Pearson M."/>
            <person name="Priest M."/>
            <person name="Roberts A."/>
            <person name="Saif S."/>
            <person name="Shea T."/>
            <person name="Sisk P."/>
            <person name="Stolte C."/>
            <person name="Sykes S."/>
            <person name="Wortman J."/>
            <person name="Nusbaum C."/>
            <person name="Birren B."/>
        </authorList>
    </citation>
    <scope>NUCLEOTIDE SEQUENCE [LARGE SCALE GENOMIC DNA]</scope>
    <source>
        <strain evidence="1 2">ATCC 38327</strain>
    </source>
</reference>
<evidence type="ECO:0000313" key="1">
    <source>
        <dbReference type="EMBL" id="KNE72746.1"/>
    </source>
</evidence>
<dbReference type="InterPro" id="IPR027417">
    <property type="entry name" value="P-loop_NTPase"/>
</dbReference>
<dbReference type="Proteomes" id="UP000054350">
    <property type="component" value="Unassembled WGS sequence"/>
</dbReference>
<organism evidence="1 2">
    <name type="scientific">Allomyces macrogynus (strain ATCC 38327)</name>
    <name type="common">Allomyces javanicus var. macrogynus</name>
    <dbReference type="NCBI Taxonomy" id="578462"/>
    <lineage>
        <taxon>Eukaryota</taxon>
        <taxon>Fungi</taxon>
        <taxon>Fungi incertae sedis</taxon>
        <taxon>Blastocladiomycota</taxon>
        <taxon>Blastocladiomycetes</taxon>
        <taxon>Blastocladiales</taxon>
        <taxon>Blastocladiaceae</taxon>
        <taxon>Allomyces</taxon>
    </lineage>
</organism>
<dbReference type="EMBL" id="GG745383">
    <property type="protein sequence ID" value="KNE72746.1"/>
    <property type="molecule type" value="Genomic_DNA"/>
</dbReference>
<evidence type="ECO:0008006" key="3">
    <source>
        <dbReference type="Google" id="ProtNLM"/>
    </source>
</evidence>
<evidence type="ECO:0000313" key="2">
    <source>
        <dbReference type="Proteomes" id="UP000054350"/>
    </source>
</evidence>
<keyword evidence="2" id="KW-1185">Reference proteome</keyword>
<dbReference type="SUPFAM" id="SSF52540">
    <property type="entry name" value="P-loop containing nucleoside triphosphate hydrolases"/>
    <property type="match status" value="1"/>
</dbReference>
<proteinExistence type="predicted"/>
<protein>
    <recommendedName>
        <fullName evidence="3">SF3 helicase domain-containing protein</fullName>
    </recommendedName>
</protein>
<accession>A0A0L0TDJ0</accession>
<dbReference type="OrthoDB" id="2131500at2759"/>
<reference evidence="2" key="2">
    <citation type="submission" date="2009-11" db="EMBL/GenBank/DDBJ databases">
        <title>The Genome Sequence of Allomyces macrogynus strain ATCC 38327.</title>
        <authorList>
            <consortium name="The Broad Institute Genome Sequencing Platform"/>
            <person name="Russ C."/>
            <person name="Cuomo C."/>
            <person name="Shea T."/>
            <person name="Young S.K."/>
            <person name="Zeng Q."/>
            <person name="Koehrsen M."/>
            <person name="Haas B."/>
            <person name="Borodovsky M."/>
            <person name="Guigo R."/>
            <person name="Alvarado L."/>
            <person name="Berlin A."/>
            <person name="Borenstein D."/>
            <person name="Chen Z."/>
            <person name="Engels R."/>
            <person name="Freedman E."/>
            <person name="Gellesch M."/>
            <person name="Goldberg J."/>
            <person name="Griggs A."/>
            <person name="Gujja S."/>
            <person name="Heiman D."/>
            <person name="Hepburn T."/>
            <person name="Howarth C."/>
            <person name="Jen D."/>
            <person name="Larson L."/>
            <person name="Lewis B."/>
            <person name="Mehta T."/>
            <person name="Park D."/>
            <person name="Pearson M."/>
            <person name="Roberts A."/>
            <person name="Saif S."/>
            <person name="Shenoy N."/>
            <person name="Sisk P."/>
            <person name="Stolte C."/>
            <person name="Sykes S."/>
            <person name="Walk T."/>
            <person name="White J."/>
            <person name="Yandava C."/>
            <person name="Burger G."/>
            <person name="Gray M.W."/>
            <person name="Holland P.W.H."/>
            <person name="King N."/>
            <person name="Lang F.B.F."/>
            <person name="Roger A.J."/>
            <person name="Ruiz-Trillo I."/>
            <person name="Lander E."/>
            <person name="Nusbaum C."/>
        </authorList>
    </citation>
    <scope>NUCLEOTIDE SEQUENCE [LARGE SCALE GENOMIC DNA]</scope>
    <source>
        <strain evidence="2">ATCC 38327</strain>
    </source>
</reference>
<gene>
    <name evidence="1" type="ORF">AMAG_17076</name>
</gene>
<dbReference type="VEuPathDB" id="FungiDB:AMAG_17076"/>
<sequence length="503" mass="56867">MFDGLMVYSNPAVNKAFLEDLGEFTFKETGFRMEWTEKAMTAPGEIPDPLPKKTANEEISEYIVEDFEKNKYVKDDKHIYKPSDENHYYYTPVLDEHGEPLTVDNYVGHILGNQFPQHLHHDAAKVCRHASTFLSMYNNSIRAYHPNRHLIAFKNGILFTGSKTNPAWGVFLLAEVDANPNKFSKQVGNLIAWSYINNEYDFENSTPSTAPLVAYLDRWDVCLVTYGMSGCGKSTGTKLLKHIHGTSRFQVIEKSSDMTKFSVHYACDKVGWEMSDVDEDFLIKFGLSKFKNLVKGTAPQSSAKGGKETSGDFHAHLLLTSNYVPCIEQVYNELTRCMVFCKFANKPPHMDTTLTEQIASTSLLNILVRGLDVYHRTLQELAGSKQSLHDILDPFFLKNLLGIELENDAYGHKLLLPKCPYVVTKNPDDFIALADLQRVLDIPVNAKWNASLMERLGVAKSTNMVCKHCFKTHIIGCCASYSRLARTWWAVVVGVVRKSINCE</sequence>